<reference evidence="2" key="1">
    <citation type="submission" date="2018-05" db="EMBL/GenBank/DDBJ databases">
        <authorList>
            <person name="Lanie J.A."/>
            <person name="Ng W.-L."/>
            <person name="Kazmierczak K.M."/>
            <person name="Andrzejewski T.M."/>
            <person name="Davidsen T.M."/>
            <person name="Wayne K.J."/>
            <person name="Tettelin H."/>
            <person name="Glass J.I."/>
            <person name="Rusch D."/>
            <person name="Podicherti R."/>
            <person name="Tsui H.-C.T."/>
            <person name="Winkler M.E."/>
        </authorList>
    </citation>
    <scope>NUCLEOTIDE SEQUENCE</scope>
</reference>
<organism evidence="2">
    <name type="scientific">marine metagenome</name>
    <dbReference type="NCBI Taxonomy" id="408172"/>
    <lineage>
        <taxon>unclassified sequences</taxon>
        <taxon>metagenomes</taxon>
        <taxon>ecological metagenomes</taxon>
    </lineage>
</organism>
<keyword evidence="1" id="KW-1133">Transmembrane helix</keyword>
<dbReference type="SUPFAM" id="SSF103473">
    <property type="entry name" value="MFS general substrate transporter"/>
    <property type="match status" value="1"/>
</dbReference>
<protein>
    <recommendedName>
        <fullName evidence="3">Major facilitator superfamily (MFS) profile domain-containing protein</fullName>
    </recommendedName>
</protein>
<feature type="transmembrane region" description="Helical" evidence="1">
    <location>
        <begin position="327"/>
        <end position="345"/>
    </location>
</feature>
<feature type="transmembrane region" description="Helical" evidence="1">
    <location>
        <begin position="187"/>
        <end position="210"/>
    </location>
</feature>
<dbReference type="Pfam" id="PF07690">
    <property type="entry name" value="MFS_1"/>
    <property type="match status" value="1"/>
</dbReference>
<accession>A0A382HJB5</accession>
<evidence type="ECO:0000313" key="2">
    <source>
        <dbReference type="EMBL" id="SVB87390.1"/>
    </source>
</evidence>
<proteinExistence type="predicted"/>
<dbReference type="AlphaFoldDB" id="A0A382HJB5"/>
<dbReference type="Gene3D" id="1.20.1250.20">
    <property type="entry name" value="MFS general substrate transporter like domains"/>
    <property type="match status" value="2"/>
</dbReference>
<feature type="transmembrane region" description="Helical" evidence="1">
    <location>
        <begin position="118"/>
        <end position="136"/>
    </location>
</feature>
<gene>
    <name evidence="2" type="ORF">METZ01_LOCUS240244</name>
</gene>
<evidence type="ECO:0000256" key="1">
    <source>
        <dbReference type="SAM" id="Phobius"/>
    </source>
</evidence>
<dbReference type="PANTHER" id="PTHR23526:SF1">
    <property type="entry name" value="MAJOR FACILITATOR SUPERFAMILY MFS_1"/>
    <property type="match status" value="1"/>
</dbReference>
<feature type="transmembrane region" description="Helical" evidence="1">
    <location>
        <begin position="21"/>
        <end position="44"/>
    </location>
</feature>
<feature type="transmembrane region" description="Helical" evidence="1">
    <location>
        <begin position="56"/>
        <end position="77"/>
    </location>
</feature>
<dbReference type="GO" id="GO:0022857">
    <property type="term" value="F:transmembrane transporter activity"/>
    <property type="evidence" value="ECO:0007669"/>
    <property type="project" value="InterPro"/>
</dbReference>
<feature type="transmembrane region" description="Helical" evidence="1">
    <location>
        <begin position="89"/>
        <end position="112"/>
    </location>
</feature>
<name>A0A382HJB5_9ZZZZ</name>
<evidence type="ECO:0008006" key="3">
    <source>
        <dbReference type="Google" id="ProtNLM"/>
    </source>
</evidence>
<feature type="transmembrane region" description="Helical" evidence="1">
    <location>
        <begin position="277"/>
        <end position="297"/>
    </location>
</feature>
<dbReference type="InterPro" id="IPR052528">
    <property type="entry name" value="Sugar_transport-like"/>
</dbReference>
<dbReference type="EMBL" id="UINC01061621">
    <property type="protein sequence ID" value="SVB87390.1"/>
    <property type="molecule type" value="Genomic_DNA"/>
</dbReference>
<keyword evidence="1" id="KW-0812">Transmembrane</keyword>
<keyword evidence="1" id="KW-0472">Membrane</keyword>
<dbReference type="InterPro" id="IPR036259">
    <property type="entry name" value="MFS_trans_sf"/>
</dbReference>
<dbReference type="InterPro" id="IPR011701">
    <property type="entry name" value="MFS"/>
</dbReference>
<feature type="transmembrane region" description="Helical" evidence="1">
    <location>
        <begin position="242"/>
        <end position="265"/>
    </location>
</feature>
<sequence length="351" mass="39225">MKLQSNPEKNPVSTYRHRFNYLACFIDAVGFPFGSCFFSPVTILPAFIRKLSTNSFWIGLTNAIHSSFFFLPQLLAASWIERMPIKRGYVLTLALIERFAILALIPQILLLGRTSPNLSLMLFFLTFAIFMLSMGFNGPAYFDLVAKVIPVTKRGTMYGTAGAIGGLLSIFGAWLAKYFLAGYEFPINFSLCFLVGFIILTITVLPLGFIDEPPSSPSQPKRLRQYVRDAIVILKEDYNFRYYIYSQIYLSAFGVVLGFLTAYTIDKMIATESDAPAFTAAMMIGKTIGQPFWGYVADKRGNQLVILINTGIACLMILWIVTANSIIIFYGIFALIGFLHSGIDIPSFNMT</sequence>
<dbReference type="PANTHER" id="PTHR23526">
    <property type="entry name" value="INTEGRAL MEMBRANE TRANSPORT PROTEIN-RELATED"/>
    <property type="match status" value="1"/>
</dbReference>
<feature type="transmembrane region" description="Helical" evidence="1">
    <location>
        <begin position="157"/>
        <end position="175"/>
    </location>
</feature>
<feature type="non-terminal residue" evidence="2">
    <location>
        <position position="351"/>
    </location>
</feature>
<feature type="transmembrane region" description="Helical" evidence="1">
    <location>
        <begin position="304"/>
        <end position="321"/>
    </location>
</feature>